<evidence type="ECO:0000256" key="2">
    <source>
        <dbReference type="ARBA" id="ARBA00022737"/>
    </source>
</evidence>
<dbReference type="PANTHER" id="PTHR44156">
    <property type="entry name" value="SUPERNUMERARY LIMBS, ISOFORM B-RELATED"/>
    <property type="match status" value="1"/>
</dbReference>
<proteinExistence type="predicted"/>
<dbReference type="InterPro" id="IPR036322">
    <property type="entry name" value="WD40_repeat_dom_sf"/>
</dbReference>
<dbReference type="PROSITE" id="PS50837">
    <property type="entry name" value="NACHT"/>
    <property type="match status" value="1"/>
</dbReference>
<dbReference type="InterPro" id="IPR018391">
    <property type="entry name" value="PQQ_b-propeller_rpt"/>
</dbReference>
<evidence type="ECO:0000259" key="4">
    <source>
        <dbReference type="PROSITE" id="PS50837"/>
    </source>
</evidence>
<dbReference type="Gene3D" id="2.130.10.10">
    <property type="entry name" value="YVTN repeat-like/Quinoprotein amine dehydrogenase"/>
    <property type="match status" value="5"/>
</dbReference>
<feature type="repeat" description="WD" evidence="3">
    <location>
        <begin position="1028"/>
        <end position="1069"/>
    </location>
</feature>
<dbReference type="SUPFAM" id="SSF50978">
    <property type="entry name" value="WD40 repeat-like"/>
    <property type="match status" value="2"/>
</dbReference>
<dbReference type="PROSITE" id="PS00678">
    <property type="entry name" value="WD_REPEATS_1"/>
    <property type="match status" value="7"/>
</dbReference>
<dbReference type="SMART" id="SM00320">
    <property type="entry name" value="WD40"/>
    <property type="match status" value="11"/>
</dbReference>
<dbReference type="InterPro" id="IPR053299">
    <property type="entry name" value="ASTRA_WD_repeat"/>
</dbReference>
<dbReference type="PROSITE" id="PS50294">
    <property type="entry name" value="WD_REPEATS_REGION"/>
    <property type="match status" value="11"/>
</dbReference>
<dbReference type="PROSITE" id="PS50082">
    <property type="entry name" value="WD_REPEATS_2"/>
    <property type="match status" value="11"/>
</dbReference>
<dbReference type="CDD" id="cd00200">
    <property type="entry name" value="WD40"/>
    <property type="match status" value="2"/>
</dbReference>
<comment type="caution">
    <text evidence="5">The sequence shown here is derived from an EMBL/GenBank/DDBJ whole genome shotgun (WGS) entry which is preliminary data.</text>
</comment>
<dbReference type="AlphaFoldDB" id="A0AAD5XHE9"/>
<feature type="repeat" description="WD" evidence="3">
    <location>
        <begin position="986"/>
        <end position="1027"/>
    </location>
</feature>
<evidence type="ECO:0000256" key="3">
    <source>
        <dbReference type="PROSITE-ProRule" id="PRU00221"/>
    </source>
</evidence>
<dbReference type="SUPFAM" id="SSF52540">
    <property type="entry name" value="P-loop containing nucleoside triphosphate hydrolases"/>
    <property type="match status" value="1"/>
</dbReference>
<accession>A0AAD5XHE9</accession>
<dbReference type="Pfam" id="PF24883">
    <property type="entry name" value="NPHP3_N"/>
    <property type="match status" value="1"/>
</dbReference>
<feature type="repeat" description="WD" evidence="3">
    <location>
        <begin position="767"/>
        <end position="808"/>
    </location>
</feature>
<feature type="repeat" description="WD" evidence="3">
    <location>
        <begin position="1112"/>
        <end position="1153"/>
    </location>
</feature>
<gene>
    <name evidence="5" type="ORF">HK100_009892</name>
</gene>
<feature type="repeat" description="WD" evidence="3">
    <location>
        <begin position="683"/>
        <end position="724"/>
    </location>
</feature>
<evidence type="ECO:0000313" key="5">
    <source>
        <dbReference type="EMBL" id="KAJ3127168.1"/>
    </source>
</evidence>
<feature type="repeat" description="WD" evidence="3">
    <location>
        <begin position="725"/>
        <end position="766"/>
    </location>
</feature>
<dbReference type="EMBL" id="JADGJH010000525">
    <property type="protein sequence ID" value="KAJ3127168.1"/>
    <property type="molecule type" value="Genomic_DNA"/>
</dbReference>
<dbReference type="Gene3D" id="3.40.50.300">
    <property type="entry name" value="P-loop containing nucleotide triphosphate hydrolases"/>
    <property type="match status" value="1"/>
</dbReference>
<protein>
    <recommendedName>
        <fullName evidence="4">NACHT domain-containing protein</fullName>
    </recommendedName>
</protein>
<dbReference type="InterPro" id="IPR001680">
    <property type="entry name" value="WD40_rpt"/>
</dbReference>
<name>A0AAD5XHE9_9FUNG</name>
<feature type="repeat" description="WD" evidence="3">
    <location>
        <begin position="1070"/>
        <end position="1111"/>
    </location>
</feature>
<dbReference type="PRINTS" id="PR00320">
    <property type="entry name" value="GPROTEINBRPT"/>
</dbReference>
<feature type="repeat" description="WD" evidence="3">
    <location>
        <begin position="893"/>
        <end position="934"/>
    </location>
</feature>
<keyword evidence="2" id="KW-0677">Repeat</keyword>
<dbReference type="SMART" id="SM00564">
    <property type="entry name" value="PQQ"/>
    <property type="match status" value="6"/>
</dbReference>
<keyword evidence="1 3" id="KW-0853">WD repeat</keyword>
<dbReference type="InterPro" id="IPR019775">
    <property type="entry name" value="WD40_repeat_CS"/>
</dbReference>
<dbReference type="Proteomes" id="UP001211907">
    <property type="component" value="Unassembled WGS sequence"/>
</dbReference>
<feature type="domain" description="NACHT" evidence="4">
    <location>
        <begin position="156"/>
        <end position="305"/>
    </location>
</feature>
<dbReference type="InterPro" id="IPR007111">
    <property type="entry name" value="NACHT_NTPase"/>
</dbReference>
<dbReference type="InterPro" id="IPR027417">
    <property type="entry name" value="P-loop_NTPase"/>
</dbReference>
<sequence>MDDNSSFYFKINAAEIITLNAFEKNIQSRLAKRFETDFRKILIQQFLWINTDYQECVLQNDTFLDEAIESGKIIVEWKMTPNNPFLRGYLPPIPQAKFIPRTRDTMEILKDWLKPLKDETAQEMTELLTSYVQGTRQWLLKNALDFLLAPSSANEQVLWLQGNAGVGKSVMAALTADEVYKRNLLGAVFFSKYDNGDSNNARNLIVTIAFGLCTWSYYFAEFLLKLYHNDLNISSKPIGQLFNELIHKPLISLFESKPSHKPAIIIVDGLDECGQPGQRTEILKAFCEFFETLPAAVKVFVTSRPEPDINNLFKTLPTIKLTTTSEQNKEDVFMYAEHFLQCNSARPDAVQFGPKILVEMSGGVFFWLAVACKSLDLDLTGSITLNMIKKPSPKKIYHIDQKYSSFLNRIFDNKFQSKLFNVFATVVCLFEPINIEAIANIIGEPMSEVKNIIRALDAILLQDSKTKAIRIFHKSFKDYLVDPTHGNFASNLHSHHKWLAKKTVAHLTKYLHFNMCNLPIDKFCSEINDFSSRVCNEIPQAAVYTASYFQQHFLESGQNLLDENIDSEISDLFLNKAHYWIELMSLIGKTDQIVHSVITLQKYFAGSSLSPNVLLILRDIKHAIQRYFIPIQASALQIYSTVIIMAPTETEFYKRYFSVLPEPIPVPAIVPQQLYWTPCLMTLEGHVNSVNAVAISTDEQFVVSGSSDKTVKIWDAQTSALQNTLEGHTSEVHAVVFSTDGQHVVSGSSDKTVKIWNAQTGTLHRTLEGHSDWVKAVAISADGQFVVSGSEDMTVKIWNTLTGSLQETFTGHNGVVSTVAVSENGQFVVSGSWDLTVKIWDSQTGTLQRTLEGHSSWVNAVALSANGHFIVSGSHDKTVKIWDTQTGALQKTFEGHINSVNAVAISANGQFVVSGSSDNTVKIWCVQTGAMQRTLDAHSYMVTAVAISANGQFVLSASADQTVKVWDVEIAEEPEGQSCYAVAVNTNGYKNLVSATPVSTNEQFVVSGSNDKTVKVWNAKTGIVQKILEGHSDYVHAIAISTDEQFIVSGSEDSTVKIWDVQTGALQRTLKGHSYAVTAVAISTDGQFVVSGSEDKTVKIWDAHAGTLQNTLEGGSDLVYAVAISTHKQFVASQSYDMIVKIWDAQTGVLLKDSVADGQFPPINSQYDFGLDTMVSGKYITVKNNWLHGVDFKFLFWLPPESRKRLEIHGKLVVCVDEEHPLFMRLN</sequence>
<feature type="repeat" description="WD" evidence="3">
    <location>
        <begin position="809"/>
        <end position="850"/>
    </location>
</feature>
<feature type="repeat" description="WD" evidence="3">
    <location>
        <begin position="851"/>
        <end position="892"/>
    </location>
</feature>
<dbReference type="InterPro" id="IPR020472">
    <property type="entry name" value="WD40_PAC1"/>
</dbReference>
<dbReference type="InterPro" id="IPR056884">
    <property type="entry name" value="NPHP3-like_N"/>
</dbReference>
<dbReference type="InterPro" id="IPR015943">
    <property type="entry name" value="WD40/YVTN_repeat-like_dom_sf"/>
</dbReference>
<evidence type="ECO:0000313" key="6">
    <source>
        <dbReference type="Proteomes" id="UP001211907"/>
    </source>
</evidence>
<feature type="repeat" description="WD" evidence="3">
    <location>
        <begin position="935"/>
        <end position="969"/>
    </location>
</feature>
<evidence type="ECO:0000256" key="1">
    <source>
        <dbReference type="ARBA" id="ARBA00022574"/>
    </source>
</evidence>
<dbReference type="Pfam" id="PF00400">
    <property type="entry name" value="WD40"/>
    <property type="match status" value="11"/>
</dbReference>
<keyword evidence="6" id="KW-1185">Reference proteome</keyword>
<organism evidence="5 6">
    <name type="scientific">Physocladia obscura</name>
    <dbReference type="NCBI Taxonomy" id="109957"/>
    <lineage>
        <taxon>Eukaryota</taxon>
        <taxon>Fungi</taxon>
        <taxon>Fungi incertae sedis</taxon>
        <taxon>Chytridiomycota</taxon>
        <taxon>Chytridiomycota incertae sedis</taxon>
        <taxon>Chytridiomycetes</taxon>
        <taxon>Chytridiales</taxon>
        <taxon>Chytriomycetaceae</taxon>
        <taxon>Physocladia</taxon>
    </lineage>
</organism>
<reference evidence="5" key="1">
    <citation type="submission" date="2020-05" db="EMBL/GenBank/DDBJ databases">
        <title>Phylogenomic resolution of chytrid fungi.</title>
        <authorList>
            <person name="Stajich J.E."/>
            <person name="Amses K."/>
            <person name="Simmons R."/>
            <person name="Seto K."/>
            <person name="Myers J."/>
            <person name="Bonds A."/>
            <person name="Quandt C.A."/>
            <person name="Barry K."/>
            <person name="Liu P."/>
            <person name="Grigoriev I."/>
            <person name="Longcore J.E."/>
            <person name="James T.Y."/>
        </authorList>
    </citation>
    <scope>NUCLEOTIDE SEQUENCE</scope>
    <source>
        <strain evidence="5">JEL0513</strain>
    </source>
</reference>